<evidence type="ECO:0000313" key="3">
    <source>
        <dbReference type="EMBL" id="PNV72125.1"/>
    </source>
</evidence>
<dbReference type="InterPro" id="IPR006442">
    <property type="entry name" value="Antitoxin_Phd/YefM"/>
</dbReference>
<evidence type="ECO:0000313" key="4">
    <source>
        <dbReference type="Proteomes" id="UP000094669"/>
    </source>
</evidence>
<accession>A0ABX4YDN2</accession>
<name>A0ABX4YDN2_9LEPT</name>
<dbReference type="Gene3D" id="3.40.1620.10">
    <property type="entry name" value="YefM-like domain"/>
    <property type="match status" value="1"/>
</dbReference>
<comment type="function">
    <text evidence="2">Antitoxin component of a type II toxin-antitoxin (TA) system.</text>
</comment>
<dbReference type="NCBIfam" id="TIGR01552">
    <property type="entry name" value="phd_fam"/>
    <property type="match status" value="1"/>
</dbReference>
<evidence type="ECO:0000256" key="2">
    <source>
        <dbReference type="RuleBase" id="RU362080"/>
    </source>
</evidence>
<comment type="caution">
    <text evidence="3">The sequence shown here is derived from an EMBL/GenBank/DDBJ whole genome shotgun (WGS) entry which is preliminary data.</text>
</comment>
<gene>
    <name evidence="3" type="ORF">BES34_020065</name>
</gene>
<proteinExistence type="inferred from homology"/>
<protein>
    <recommendedName>
        <fullName evidence="2">Antitoxin</fullName>
    </recommendedName>
</protein>
<dbReference type="SUPFAM" id="SSF143120">
    <property type="entry name" value="YefM-like"/>
    <property type="match status" value="1"/>
</dbReference>
<comment type="similarity">
    <text evidence="1 2">Belongs to the phD/YefM antitoxin family.</text>
</comment>
<dbReference type="RefSeq" id="WP_010410357.1">
    <property type="nucleotide sequence ID" value="NZ_MCRM02000035.1"/>
</dbReference>
<organism evidence="3 4">
    <name type="scientific">Leptospira inadai serovar Lyme</name>
    <dbReference type="NCBI Taxonomy" id="293084"/>
    <lineage>
        <taxon>Bacteria</taxon>
        <taxon>Pseudomonadati</taxon>
        <taxon>Spirochaetota</taxon>
        <taxon>Spirochaetia</taxon>
        <taxon>Leptospirales</taxon>
        <taxon>Leptospiraceae</taxon>
        <taxon>Leptospira</taxon>
    </lineage>
</organism>
<sequence length="74" mass="8234">MKISAAKFKTTCLNLMDRVQKTHEEIIITKHGKPVAKLTAVESAENSNLFGYLKGRIKIEGDIVSSSGIKWNED</sequence>
<dbReference type="EMBL" id="MCRM02000035">
    <property type="protein sequence ID" value="PNV72125.1"/>
    <property type="molecule type" value="Genomic_DNA"/>
</dbReference>
<reference evidence="3" key="1">
    <citation type="submission" date="2018-01" db="EMBL/GenBank/DDBJ databases">
        <title>Genomic characterization of Leptospira inadai serogroup Lyme isolated from captured rat in Brazil and comparative analysis with human reference strain.</title>
        <authorList>
            <person name="Moreno L.Z."/>
            <person name="Loureiro A.P."/>
            <person name="Miraglia F."/>
            <person name="Kremer F.S."/>
            <person name="Eslabao M.R."/>
            <person name="Dellagostin O.A."/>
            <person name="Lilenbaum W."/>
            <person name="Moreno A.M."/>
        </authorList>
    </citation>
    <scope>NUCLEOTIDE SEQUENCE [LARGE SCALE GENOMIC DNA]</scope>
    <source>
        <strain evidence="3">M34/99</strain>
    </source>
</reference>
<keyword evidence="4" id="KW-1185">Reference proteome</keyword>
<dbReference type="Pfam" id="PF02604">
    <property type="entry name" value="PhdYeFM_antitox"/>
    <property type="match status" value="1"/>
</dbReference>
<dbReference type="Proteomes" id="UP000094669">
    <property type="component" value="Unassembled WGS sequence"/>
</dbReference>
<dbReference type="InterPro" id="IPR036165">
    <property type="entry name" value="YefM-like_sf"/>
</dbReference>
<evidence type="ECO:0000256" key="1">
    <source>
        <dbReference type="ARBA" id="ARBA00009981"/>
    </source>
</evidence>